<evidence type="ECO:0000256" key="6">
    <source>
        <dbReference type="ARBA" id="ARBA00023049"/>
    </source>
</evidence>
<dbReference type="GO" id="GO:0006508">
    <property type="term" value="P:proteolysis"/>
    <property type="evidence" value="ECO:0007669"/>
    <property type="project" value="UniProtKB-KW"/>
</dbReference>
<dbReference type="KEGG" id="ttq:NIES37_66540"/>
<dbReference type="PROSITE" id="PS01302">
    <property type="entry name" value="UPF0758"/>
    <property type="match status" value="1"/>
</dbReference>
<protein>
    <submittedName>
        <fullName evidence="9">DNA repair protein RadC</fullName>
    </submittedName>
</protein>
<keyword evidence="6" id="KW-0482">Metalloprotease</keyword>
<proteinExistence type="inferred from homology"/>
<dbReference type="Pfam" id="PF04002">
    <property type="entry name" value="RadC"/>
    <property type="match status" value="1"/>
</dbReference>
<keyword evidence="10" id="KW-1185">Reference proteome</keyword>
<organism evidence="9 10">
    <name type="scientific">Tolypothrix tenuis PCC 7101</name>
    <dbReference type="NCBI Taxonomy" id="231146"/>
    <lineage>
        <taxon>Bacteria</taxon>
        <taxon>Bacillati</taxon>
        <taxon>Cyanobacteriota</taxon>
        <taxon>Cyanophyceae</taxon>
        <taxon>Nostocales</taxon>
        <taxon>Tolypothrichaceae</taxon>
        <taxon>Tolypothrix</taxon>
    </lineage>
</organism>
<evidence type="ECO:0000256" key="7">
    <source>
        <dbReference type="RuleBase" id="RU003797"/>
    </source>
</evidence>
<sequence length="242" mass="26268">MTYCLRIADMPETERPRERLMAHGPKVLATAELIAILLGTGQGPGKLSAVGLGQYILSELGKHQRDPLAVLREVTPAELMQIPGVGPAKATTILAAIELGKRAFQTRPEGETIDSPLAAAAALSQNLMWQSQERFAVLLLDVKNRLLGTQVITIGTATETLASPREIFREVIRQGATRVIVAHNHPSGSLEPSQEDIELTRQLLAGANFLGIPLLDHLILGNGNHQSLREITTLWDEYPQGD</sequence>
<dbReference type="InterPro" id="IPR037518">
    <property type="entry name" value="MPN"/>
</dbReference>
<dbReference type="RefSeq" id="WP_096583008.1">
    <property type="nucleotide sequence ID" value="NZ_CAWNJS010000001.1"/>
</dbReference>
<evidence type="ECO:0000313" key="9">
    <source>
        <dbReference type="EMBL" id="BAZ02641.1"/>
    </source>
</evidence>
<dbReference type="Pfam" id="PF20582">
    <property type="entry name" value="UPF0758_N"/>
    <property type="match status" value="1"/>
</dbReference>
<evidence type="ECO:0000256" key="3">
    <source>
        <dbReference type="ARBA" id="ARBA00022723"/>
    </source>
</evidence>
<dbReference type="Proteomes" id="UP000218785">
    <property type="component" value="Chromosome"/>
</dbReference>
<evidence type="ECO:0000256" key="1">
    <source>
        <dbReference type="ARBA" id="ARBA00010243"/>
    </source>
</evidence>
<dbReference type="EMBL" id="AP018248">
    <property type="protein sequence ID" value="BAZ02641.1"/>
    <property type="molecule type" value="Genomic_DNA"/>
</dbReference>
<dbReference type="Gene3D" id="3.40.140.10">
    <property type="entry name" value="Cytidine Deaminase, domain 2"/>
    <property type="match status" value="1"/>
</dbReference>
<keyword evidence="2" id="KW-0645">Protease</keyword>
<dbReference type="AlphaFoldDB" id="A0A1Z4NAA4"/>
<dbReference type="InterPro" id="IPR001405">
    <property type="entry name" value="UPF0758"/>
</dbReference>
<dbReference type="PANTHER" id="PTHR30471:SF3">
    <property type="entry name" value="UPF0758 PROTEIN YEES-RELATED"/>
    <property type="match status" value="1"/>
</dbReference>
<evidence type="ECO:0000256" key="4">
    <source>
        <dbReference type="ARBA" id="ARBA00022801"/>
    </source>
</evidence>
<dbReference type="InterPro" id="IPR025657">
    <property type="entry name" value="RadC_JAB"/>
</dbReference>
<reference evidence="9 10" key="1">
    <citation type="submission" date="2017-06" db="EMBL/GenBank/DDBJ databases">
        <title>Genome sequencing of cyanobaciteial culture collection at National Institute for Environmental Studies (NIES).</title>
        <authorList>
            <person name="Hirose Y."/>
            <person name="Shimura Y."/>
            <person name="Fujisawa T."/>
            <person name="Nakamura Y."/>
            <person name="Kawachi M."/>
        </authorList>
    </citation>
    <scope>NUCLEOTIDE SEQUENCE [LARGE SCALE GENOMIC DNA]</scope>
    <source>
        <strain evidence="9 10">NIES-37</strain>
    </source>
</reference>
<evidence type="ECO:0000313" key="10">
    <source>
        <dbReference type="Proteomes" id="UP000218785"/>
    </source>
</evidence>
<dbReference type="NCBIfam" id="TIGR00608">
    <property type="entry name" value="radc"/>
    <property type="match status" value="1"/>
</dbReference>
<evidence type="ECO:0000256" key="5">
    <source>
        <dbReference type="ARBA" id="ARBA00022833"/>
    </source>
</evidence>
<evidence type="ECO:0000256" key="2">
    <source>
        <dbReference type="ARBA" id="ARBA00022670"/>
    </source>
</evidence>
<dbReference type="PROSITE" id="PS50249">
    <property type="entry name" value="MPN"/>
    <property type="match status" value="1"/>
</dbReference>
<evidence type="ECO:0000259" key="8">
    <source>
        <dbReference type="PROSITE" id="PS50249"/>
    </source>
</evidence>
<dbReference type="GO" id="GO:0008237">
    <property type="term" value="F:metallopeptidase activity"/>
    <property type="evidence" value="ECO:0007669"/>
    <property type="project" value="UniProtKB-KW"/>
</dbReference>
<accession>A0A1Z4NAA4</accession>
<dbReference type="PANTHER" id="PTHR30471">
    <property type="entry name" value="DNA REPAIR PROTEIN RADC"/>
    <property type="match status" value="1"/>
</dbReference>
<dbReference type="CDD" id="cd08071">
    <property type="entry name" value="MPN_DUF2466"/>
    <property type="match status" value="1"/>
</dbReference>
<keyword evidence="5" id="KW-0862">Zinc</keyword>
<dbReference type="InterPro" id="IPR020891">
    <property type="entry name" value="UPF0758_CS"/>
</dbReference>
<dbReference type="GO" id="GO:0046872">
    <property type="term" value="F:metal ion binding"/>
    <property type="evidence" value="ECO:0007669"/>
    <property type="project" value="UniProtKB-KW"/>
</dbReference>
<dbReference type="SUPFAM" id="SSF102712">
    <property type="entry name" value="JAB1/MPN domain"/>
    <property type="match status" value="1"/>
</dbReference>
<name>A0A1Z4NAA4_9CYAN</name>
<dbReference type="NCBIfam" id="NF000642">
    <property type="entry name" value="PRK00024.1"/>
    <property type="match status" value="1"/>
</dbReference>
<comment type="similarity">
    <text evidence="1 7">Belongs to the UPF0758 family.</text>
</comment>
<dbReference type="InterPro" id="IPR046778">
    <property type="entry name" value="UPF0758_N"/>
</dbReference>
<gene>
    <name evidence="9" type="ORF">NIES37_66540</name>
</gene>
<feature type="domain" description="MPN" evidence="8">
    <location>
        <begin position="112"/>
        <end position="234"/>
    </location>
</feature>
<keyword evidence="3" id="KW-0479">Metal-binding</keyword>
<keyword evidence="4" id="KW-0378">Hydrolase</keyword>